<organism evidence="6 7">
    <name type="scientific">Trichomonascus ciferrii</name>
    <dbReference type="NCBI Taxonomy" id="44093"/>
    <lineage>
        <taxon>Eukaryota</taxon>
        <taxon>Fungi</taxon>
        <taxon>Dikarya</taxon>
        <taxon>Ascomycota</taxon>
        <taxon>Saccharomycotina</taxon>
        <taxon>Dipodascomycetes</taxon>
        <taxon>Dipodascales</taxon>
        <taxon>Trichomonascaceae</taxon>
        <taxon>Trichomonascus</taxon>
        <taxon>Trichomonascus ciferrii complex</taxon>
    </lineage>
</organism>
<comment type="caution">
    <text evidence="6">The sequence shown here is derived from an EMBL/GenBank/DDBJ whole genome shotgun (WGS) entry which is preliminary data.</text>
</comment>
<evidence type="ECO:0000256" key="1">
    <source>
        <dbReference type="ARBA" id="ARBA00004141"/>
    </source>
</evidence>
<feature type="transmembrane region" description="Helical" evidence="5">
    <location>
        <begin position="292"/>
        <end position="316"/>
    </location>
</feature>
<feature type="transmembrane region" description="Helical" evidence="5">
    <location>
        <begin position="160"/>
        <end position="183"/>
    </location>
</feature>
<dbReference type="SUPFAM" id="SSF103473">
    <property type="entry name" value="MFS general substrate transporter"/>
    <property type="match status" value="1"/>
</dbReference>
<feature type="transmembrane region" description="Helical" evidence="5">
    <location>
        <begin position="464"/>
        <end position="484"/>
    </location>
</feature>
<dbReference type="Proteomes" id="UP000761534">
    <property type="component" value="Unassembled WGS sequence"/>
</dbReference>
<dbReference type="Pfam" id="PF07690">
    <property type="entry name" value="MFS_1"/>
    <property type="match status" value="1"/>
</dbReference>
<sequence length="489" mass="54325">MDRERIEEGVHEWTGLLDGGREGVDEFDELEKLPLRVRPSIYKALPVYALAQIAAFMLKAVHMNWVITLVCRDRYSEELSDGDPRCQKADVQSLVSSYTAFCSLVSGVLGLYMLPRITKWSDKVGRKSVFGVFFVGDILGLVCMVALLKWWEYVDYRMLAITYIVTGLCGTNVVITIMMSSYTSDCVRPTDRPKAMSYVTACQLVGKCAGPFLSSQLLERSNGELTSTLYGALLFDALAVLTLIFGVPESKRSGEVSEEDDQTWVQRFNILRPLKKIWRVCREQDTRTCRNIIALLSVDLIYEIIINGRAGIAVLYPQMKFGWTAVELGYLESATAIARIVLLVLIIPAIIKLLRRFFHESEHMTGISKTEITIVRYGNALEVVGYTGYGLAVNVVQYIVSSFIATSGVIAKPFVQSSLLNLVPRHHIAAFLGAKGVLDGLFGIAFSSIGLSIYSYTVSRKPELLFYMSAAGYALVILIVTLSIKTSSI</sequence>
<comment type="subcellular location">
    <subcellularLocation>
        <location evidence="1">Membrane</location>
        <topology evidence="1">Multi-pass membrane protein</topology>
    </subcellularLocation>
</comment>
<feature type="transmembrane region" description="Helical" evidence="5">
    <location>
        <begin position="336"/>
        <end position="354"/>
    </location>
</feature>
<dbReference type="AlphaFoldDB" id="A0A642V222"/>
<proteinExistence type="predicted"/>
<keyword evidence="2 5" id="KW-0812">Transmembrane</keyword>
<dbReference type="InterPro" id="IPR011701">
    <property type="entry name" value="MFS"/>
</dbReference>
<feature type="transmembrane region" description="Helical" evidence="5">
    <location>
        <begin position="225"/>
        <end position="247"/>
    </location>
</feature>
<keyword evidence="7" id="KW-1185">Reference proteome</keyword>
<evidence type="ECO:0000313" key="6">
    <source>
        <dbReference type="EMBL" id="KAA8911366.1"/>
    </source>
</evidence>
<dbReference type="EMBL" id="SWFS01000286">
    <property type="protein sequence ID" value="KAA8911366.1"/>
    <property type="molecule type" value="Genomic_DNA"/>
</dbReference>
<gene>
    <name evidence="6" type="ORF">TRICI_003832</name>
</gene>
<accession>A0A642V222</accession>
<feature type="transmembrane region" description="Helical" evidence="5">
    <location>
        <begin position="98"/>
        <end position="117"/>
    </location>
</feature>
<keyword evidence="4 5" id="KW-0472">Membrane</keyword>
<evidence type="ECO:0008006" key="8">
    <source>
        <dbReference type="Google" id="ProtNLM"/>
    </source>
</evidence>
<dbReference type="PANTHER" id="PTHR23507:SF1">
    <property type="entry name" value="FI18259P1-RELATED"/>
    <property type="match status" value="1"/>
</dbReference>
<dbReference type="OrthoDB" id="3026777at2759"/>
<evidence type="ECO:0000256" key="2">
    <source>
        <dbReference type="ARBA" id="ARBA00022692"/>
    </source>
</evidence>
<feature type="transmembrane region" description="Helical" evidence="5">
    <location>
        <begin position="436"/>
        <end position="458"/>
    </location>
</feature>
<keyword evidence="3 5" id="KW-1133">Transmembrane helix</keyword>
<dbReference type="GO" id="GO:0022857">
    <property type="term" value="F:transmembrane transporter activity"/>
    <property type="evidence" value="ECO:0007669"/>
    <property type="project" value="InterPro"/>
</dbReference>
<evidence type="ECO:0000256" key="5">
    <source>
        <dbReference type="SAM" id="Phobius"/>
    </source>
</evidence>
<evidence type="ECO:0000256" key="3">
    <source>
        <dbReference type="ARBA" id="ARBA00022989"/>
    </source>
</evidence>
<dbReference type="GO" id="GO:0016020">
    <property type="term" value="C:membrane"/>
    <property type="evidence" value="ECO:0007669"/>
    <property type="project" value="UniProtKB-SubCell"/>
</dbReference>
<dbReference type="PANTHER" id="PTHR23507">
    <property type="entry name" value="ZGC:174356"/>
    <property type="match status" value="1"/>
</dbReference>
<dbReference type="VEuPathDB" id="FungiDB:TRICI_003832"/>
<dbReference type="Gene3D" id="1.20.1250.20">
    <property type="entry name" value="MFS general substrate transporter like domains"/>
    <property type="match status" value="1"/>
</dbReference>
<dbReference type="InterPro" id="IPR036259">
    <property type="entry name" value="MFS_trans_sf"/>
</dbReference>
<name>A0A642V222_9ASCO</name>
<feature type="transmembrane region" description="Helical" evidence="5">
    <location>
        <begin position="129"/>
        <end position="148"/>
    </location>
</feature>
<evidence type="ECO:0000313" key="7">
    <source>
        <dbReference type="Proteomes" id="UP000761534"/>
    </source>
</evidence>
<reference evidence="6" key="1">
    <citation type="journal article" date="2019" name="G3 (Bethesda)">
        <title>Genome Assemblies of Two Rare Opportunistic Yeast Pathogens: Diutina rugosa (syn. Candida rugosa) and Trichomonascus ciferrii (syn. Candida ciferrii).</title>
        <authorList>
            <person name="Mixao V."/>
            <person name="Saus E."/>
            <person name="Hansen A.P."/>
            <person name="Lass-Florl C."/>
            <person name="Gabaldon T."/>
        </authorList>
    </citation>
    <scope>NUCLEOTIDE SEQUENCE</scope>
    <source>
        <strain evidence="6">CBS 4856</strain>
    </source>
</reference>
<evidence type="ECO:0000256" key="4">
    <source>
        <dbReference type="ARBA" id="ARBA00023136"/>
    </source>
</evidence>
<protein>
    <recommendedName>
        <fullName evidence="8">Major facilitator superfamily (MFS) profile domain-containing protein</fullName>
    </recommendedName>
</protein>